<organism evidence="2 3">
    <name type="scientific">Salinicoccus kekensis</name>
    <dbReference type="NCBI Taxonomy" id="714307"/>
    <lineage>
        <taxon>Bacteria</taxon>
        <taxon>Bacillati</taxon>
        <taxon>Bacillota</taxon>
        <taxon>Bacilli</taxon>
        <taxon>Bacillales</taxon>
        <taxon>Staphylococcaceae</taxon>
        <taxon>Salinicoccus</taxon>
    </lineage>
</organism>
<gene>
    <name evidence="2" type="ORF">SAMN05878391_1886</name>
</gene>
<sequence>MLLEIMYTLLIISISGFLISGMLSILQFGGYFKKHRQRYIKYFIAFAVITIILMGIFTIIAS</sequence>
<keyword evidence="1" id="KW-1133">Transmembrane helix</keyword>
<dbReference type="Proteomes" id="UP000219412">
    <property type="component" value="Unassembled WGS sequence"/>
</dbReference>
<accession>A0A285UMR3</accession>
<evidence type="ECO:0000313" key="2">
    <source>
        <dbReference type="EMBL" id="SOC43129.1"/>
    </source>
</evidence>
<keyword evidence="3" id="KW-1185">Reference proteome</keyword>
<evidence type="ECO:0000256" key="1">
    <source>
        <dbReference type="SAM" id="Phobius"/>
    </source>
</evidence>
<feature type="transmembrane region" description="Helical" evidence="1">
    <location>
        <begin position="40"/>
        <end position="61"/>
    </location>
</feature>
<dbReference type="EMBL" id="OBQF01000004">
    <property type="protein sequence ID" value="SOC43129.1"/>
    <property type="molecule type" value="Genomic_DNA"/>
</dbReference>
<feature type="transmembrane region" description="Helical" evidence="1">
    <location>
        <begin position="6"/>
        <end position="28"/>
    </location>
</feature>
<keyword evidence="1" id="KW-0472">Membrane</keyword>
<dbReference type="AlphaFoldDB" id="A0A285UMR3"/>
<evidence type="ECO:0000313" key="3">
    <source>
        <dbReference type="Proteomes" id="UP000219412"/>
    </source>
</evidence>
<dbReference type="RefSeq" id="WP_097041445.1">
    <property type="nucleotide sequence ID" value="NZ_OBQF01000004.1"/>
</dbReference>
<name>A0A285UMR3_9STAP</name>
<reference evidence="3" key="1">
    <citation type="submission" date="2017-08" db="EMBL/GenBank/DDBJ databases">
        <authorList>
            <person name="Varghese N."/>
            <person name="Submissions S."/>
        </authorList>
    </citation>
    <scope>NUCLEOTIDE SEQUENCE [LARGE SCALE GENOMIC DNA]</scope>
    <source>
        <strain evidence="3">DSM 23173</strain>
    </source>
</reference>
<protein>
    <submittedName>
        <fullName evidence="2">Uncharacterized protein</fullName>
    </submittedName>
</protein>
<keyword evidence="1" id="KW-0812">Transmembrane</keyword>
<proteinExistence type="predicted"/>